<dbReference type="PROSITE" id="PS00109">
    <property type="entry name" value="PROTEIN_KINASE_TYR"/>
    <property type="match status" value="1"/>
</dbReference>
<gene>
    <name evidence="17" type="ORF">B456_006G022600</name>
</gene>
<evidence type="ECO:0000256" key="2">
    <source>
        <dbReference type="ARBA" id="ARBA00012513"/>
    </source>
</evidence>
<dbReference type="Gene3D" id="3.80.10.10">
    <property type="entry name" value="Ribonuclease Inhibitor"/>
    <property type="match status" value="1"/>
</dbReference>
<dbReference type="OMA" id="IFMRDES"/>
<dbReference type="Gramene" id="KJB33624">
    <property type="protein sequence ID" value="KJB33624"/>
    <property type="gene ID" value="B456_006G022600"/>
</dbReference>
<organism evidence="17 18">
    <name type="scientific">Gossypium raimondii</name>
    <name type="common">Peruvian cotton</name>
    <name type="synonym">Gossypium klotzschianum subsp. raimondii</name>
    <dbReference type="NCBI Taxonomy" id="29730"/>
    <lineage>
        <taxon>Eukaryota</taxon>
        <taxon>Viridiplantae</taxon>
        <taxon>Streptophyta</taxon>
        <taxon>Embryophyta</taxon>
        <taxon>Tracheophyta</taxon>
        <taxon>Spermatophyta</taxon>
        <taxon>Magnoliopsida</taxon>
        <taxon>eudicotyledons</taxon>
        <taxon>Gunneridae</taxon>
        <taxon>Pentapetalae</taxon>
        <taxon>rosids</taxon>
        <taxon>malvids</taxon>
        <taxon>Malvales</taxon>
        <taxon>Malvaceae</taxon>
        <taxon>Malvoideae</taxon>
        <taxon>Gossypium</taxon>
    </lineage>
</organism>
<dbReference type="Gene3D" id="1.10.510.10">
    <property type="entry name" value="Transferase(Phosphotransferase) domain 1"/>
    <property type="match status" value="1"/>
</dbReference>
<dbReference type="InterPro" id="IPR008266">
    <property type="entry name" value="Tyr_kinase_AS"/>
</dbReference>
<accession>A0A0D2RP66</accession>
<evidence type="ECO:0000256" key="12">
    <source>
        <dbReference type="ARBA" id="ARBA00023136"/>
    </source>
</evidence>
<dbReference type="AlphaFoldDB" id="A0A0D2RP66"/>
<dbReference type="InterPro" id="IPR000719">
    <property type="entry name" value="Prot_kinase_dom"/>
</dbReference>
<evidence type="ECO:0000256" key="5">
    <source>
        <dbReference type="ARBA" id="ARBA00022679"/>
    </source>
</evidence>
<evidence type="ECO:0000259" key="16">
    <source>
        <dbReference type="PROSITE" id="PS50011"/>
    </source>
</evidence>
<dbReference type="Pfam" id="PF00560">
    <property type="entry name" value="LRR_1"/>
    <property type="match status" value="2"/>
</dbReference>
<keyword evidence="7" id="KW-0677">Repeat</keyword>
<keyword evidence="9" id="KW-0418">Kinase</keyword>
<dbReference type="GO" id="GO:0016020">
    <property type="term" value="C:membrane"/>
    <property type="evidence" value="ECO:0007669"/>
    <property type="project" value="UniProtKB-SubCell"/>
</dbReference>
<comment type="catalytic activity">
    <reaction evidence="13">
        <text>L-threonyl-[protein] + ATP = O-phospho-L-threonyl-[protein] + ADP + H(+)</text>
        <dbReference type="Rhea" id="RHEA:46608"/>
        <dbReference type="Rhea" id="RHEA-COMP:11060"/>
        <dbReference type="Rhea" id="RHEA-COMP:11605"/>
        <dbReference type="ChEBI" id="CHEBI:15378"/>
        <dbReference type="ChEBI" id="CHEBI:30013"/>
        <dbReference type="ChEBI" id="CHEBI:30616"/>
        <dbReference type="ChEBI" id="CHEBI:61977"/>
        <dbReference type="ChEBI" id="CHEBI:456216"/>
        <dbReference type="EC" id="2.7.11.1"/>
    </reaction>
</comment>
<keyword evidence="12 15" id="KW-0472">Membrane</keyword>
<keyword evidence="11 15" id="KW-1133">Transmembrane helix</keyword>
<keyword evidence="3" id="KW-0723">Serine/threonine-protein kinase</keyword>
<dbReference type="SUPFAM" id="SSF56112">
    <property type="entry name" value="Protein kinase-like (PK-like)"/>
    <property type="match status" value="1"/>
</dbReference>
<dbReference type="Pfam" id="PF00069">
    <property type="entry name" value="Pkinase"/>
    <property type="match status" value="1"/>
</dbReference>
<protein>
    <recommendedName>
        <fullName evidence="2">non-specific serine/threonine protein kinase</fullName>
        <ecNumber evidence="2">2.7.11.1</ecNumber>
    </recommendedName>
</protein>
<evidence type="ECO:0000256" key="15">
    <source>
        <dbReference type="SAM" id="Phobius"/>
    </source>
</evidence>
<keyword evidence="10" id="KW-0067">ATP-binding</keyword>
<proteinExistence type="predicted"/>
<evidence type="ECO:0000256" key="10">
    <source>
        <dbReference type="ARBA" id="ARBA00022840"/>
    </source>
</evidence>
<keyword evidence="18" id="KW-1185">Reference proteome</keyword>
<dbReference type="Gene3D" id="3.30.200.20">
    <property type="entry name" value="Phosphorylase Kinase, domain 1"/>
    <property type="match status" value="1"/>
</dbReference>
<keyword evidence="4" id="KW-0433">Leucine-rich repeat</keyword>
<comment type="catalytic activity">
    <reaction evidence="14">
        <text>L-seryl-[protein] + ATP = O-phospho-L-seryl-[protein] + ADP + H(+)</text>
        <dbReference type="Rhea" id="RHEA:17989"/>
        <dbReference type="Rhea" id="RHEA-COMP:9863"/>
        <dbReference type="Rhea" id="RHEA-COMP:11604"/>
        <dbReference type="ChEBI" id="CHEBI:15378"/>
        <dbReference type="ChEBI" id="CHEBI:29999"/>
        <dbReference type="ChEBI" id="CHEBI:30616"/>
        <dbReference type="ChEBI" id="CHEBI:83421"/>
        <dbReference type="ChEBI" id="CHEBI:456216"/>
        <dbReference type="EC" id="2.7.11.1"/>
    </reaction>
</comment>
<dbReference type="PANTHER" id="PTHR48005:SF16">
    <property type="entry name" value="MDIS1-INTERACTING RECEPTOR LIKE KINASE 2-LIKE ISOFORM X1"/>
    <property type="match status" value="1"/>
</dbReference>
<evidence type="ECO:0000256" key="14">
    <source>
        <dbReference type="ARBA" id="ARBA00048679"/>
    </source>
</evidence>
<dbReference type="GO" id="GO:0005524">
    <property type="term" value="F:ATP binding"/>
    <property type="evidence" value="ECO:0007669"/>
    <property type="project" value="UniProtKB-KW"/>
</dbReference>
<dbReference type="STRING" id="29730.A0A0D2RP66"/>
<dbReference type="EMBL" id="CM001745">
    <property type="protein sequence ID" value="KJB33624.1"/>
    <property type="molecule type" value="Genomic_DNA"/>
</dbReference>
<evidence type="ECO:0000313" key="17">
    <source>
        <dbReference type="EMBL" id="KJB33624.1"/>
    </source>
</evidence>
<dbReference type="PROSITE" id="PS50011">
    <property type="entry name" value="PROTEIN_KINASE_DOM"/>
    <property type="match status" value="1"/>
</dbReference>
<dbReference type="InterPro" id="IPR001611">
    <property type="entry name" value="Leu-rich_rpt"/>
</dbReference>
<dbReference type="Proteomes" id="UP000032304">
    <property type="component" value="Chromosome 6"/>
</dbReference>
<dbReference type="SUPFAM" id="SSF52058">
    <property type="entry name" value="L domain-like"/>
    <property type="match status" value="1"/>
</dbReference>
<evidence type="ECO:0000256" key="8">
    <source>
        <dbReference type="ARBA" id="ARBA00022741"/>
    </source>
</evidence>
<evidence type="ECO:0000256" key="9">
    <source>
        <dbReference type="ARBA" id="ARBA00022777"/>
    </source>
</evidence>
<keyword evidence="8" id="KW-0547">Nucleotide-binding</keyword>
<dbReference type="GO" id="GO:0004674">
    <property type="term" value="F:protein serine/threonine kinase activity"/>
    <property type="evidence" value="ECO:0007669"/>
    <property type="project" value="UniProtKB-KW"/>
</dbReference>
<sequence length="341" mass="38826">MASNLLEGPIPLDIESLNALQYLDLSDNKLRVKPSQFESLTQLNILNLSRNNLTGMIPEFLVYGPNPDGLLHFAPEEFKGNKDLCGSIQGFLPCPSSPSVNQERNSKVKHNLLVFILVPTLLFFVTTFALIAFEDIIKATEDFDIKYCIGTDTSFRNEIKFLTEIRHKNIVKLHGFCLHNRCMLVYEYMEKGNFIDDEVVEMDWIKRVNIVKGVAHALSYMHHDYNPPIVHRDISSNNILLNSELEAFIVDFGTARFLNPDSSNQTVIVGTYGYIAPGDIIFFAVIAFACLQARPKARPTIKLVSQEFLHVKYPIAMPLHKISLIKLKDHEIFMRDESHNK</sequence>
<evidence type="ECO:0000313" key="18">
    <source>
        <dbReference type="Proteomes" id="UP000032304"/>
    </source>
</evidence>
<evidence type="ECO:0000256" key="7">
    <source>
        <dbReference type="ARBA" id="ARBA00022737"/>
    </source>
</evidence>
<feature type="transmembrane region" description="Helical" evidence="15">
    <location>
        <begin position="272"/>
        <end position="291"/>
    </location>
</feature>
<dbReference type="EC" id="2.7.11.1" evidence="2"/>
<reference evidence="17 18" key="1">
    <citation type="journal article" date="2012" name="Nature">
        <title>Repeated polyploidization of Gossypium genomes and the evolution of spinnable cotton fibres.</title>
        <authorList>
            <person name="Paterson A.H."/>
            <person name="Wendel J.F."/>
            <person name="Gundlach H."/>
            <person name="Guo H."/>
            <person name="Jenkins J."/>
            <person name="Jin D."/>
            <person name="Llewellyn D."/>
            <person name="Showmaker K.C."/>
            <person name="Shu S."/>
            <person name="Udall J."/>
            <person name="Yoo M.J."/>
            <person name="Byers R."/>
            <person name="Chen W."/>
            <person name="Doron-Faigenboim A."/>
            <person name="Duke M.V."/>
            <person name="Gong L."/>
            <person name="Grimwood J."/>
            <person name="Grover C."/>
            <person name="Grupp K."/>
            <person name="Hu G."/>
            <person name="Lee T.H."/>
            <person name="Li J."/>
            <person name="Lin L."/>
            <person name="Liu T."/>
            <person name="Marler B.S."/>
            <person name="Page J.T."/>
            <person name="Roberts A.W."/>
            <person name="Romanel E."/>
            <person name="Sanders W.S."/>
            <person name="Szadkowski E."/>
            <person name="Tan X."/>
            <person name="Tang H."/>
            <person name="Xu C."/>
            <person name="Wang J."/>
            <person name="Wang Z."/>
            <person name="Zhang D."/>
            <person name="Zhang L."/>
            <person name="Ashrafi H."/>
            <person name="Bedon F."/>
            <person name="Bowers J.E."/>
            <person name="Brubaker C.L."/>
            <person name="Chee P.W."/>
            <person name="Das S."/>
            <person name="Gingle A.R."/>
            <person name="Haigler C.H."/>
            <person name="Harker D."/>
            <person name="Hoffmann L.V."/>
            <person name="Hovav R."/>
            <person name="Jones D.C."/>
            <person name="Lemke C."/>
            <person name="Mansoor S."/>
            <person name="ur Rahman M."/>
            <person name="Rainville L.N."/>
            <person name="Rambani A."/>
            <person name="Reddy U.K."/>
            <person name="Rong J.K."/>
            <person name="Saranga Y."/>
            <person name="Scheffler B.E."/>
            <person name="Scheffler J.A."/>
            <person name="Stelly D.M."/>
            <person name="Triplett B.A."/>
            <person name="Van Deynze A."/>
            <person name="Vaslin M.F."/>
            <person name="Waghmare V.N."/>
            <person name="Walford S.A."/>
            <person name="Wright R.J."/>
            <person name="Zaki E.A."/>
            <person name="Zhang T."/>
            <person name="Dennis E.S."/>
            <person name="Mayer K.F."/>
            <person name="Peterson D.G."/>
            <person name="Rokhsar D.S."/>
            <person name="Wang X."/>
            <person name="Schmutz J."/>
        </authorList>
    </citation>
    <scope>NUCLEOTIDE SEQUENCE [LARGE SCALE GENOMIC DNA]</scope>
</reference>
<feature type="transmembrane region" description="Helical" evidence="15">
    <location>
        <begin position="112"/>
        <end position="133"/>
    </location>
</feature>
<dbReference type="InterPro" id="IPR011009">
    <property type="entry name" value="Kinase-like_dom_sf"/>
</dbReference>
<comment type="subcellular location">
    <subcellularLocation>
        <location evidence="1">Membrane</location>
    </subcellularLocation>
</comment>
<evidence type="ECO:0000256" key="13">
    <source>
        <dbReference type="ARBA" id="ARBA00047899"/>
    </source>
</evidence>
<dbReference type="InterPro" id="IPR051420">
    <property type="entry name" value="Ser_Thr_Kinases_DiverseReg"/>
</dbReference>
<dbReference type="PANTHER" id="PTHR48005">
    <property type="entry name" value="LEUCINE RICH REPEAT KINASE 2"/>
    <property type="match status" value="1"/>
</dbReference>
<dbReference type="InterPro" id="IPR032675">
    <property type="entry name" value="LRR_dom_sf"/>
</dbReference>
<evidence type="ECO:0000256" key="3">
    <source>
        <dbReference type="ARBA" id="ARBA00022527"/>
    </source>
</evidence>
<evidence type="ECO:0000256" key="4">
    <source>
        <dbReference type="ARBA" id="ARBA00022614"/>
    </source>
</evidence>
<evidence type="ECO:0000256" key="1">
    <source>
        <dbReference type="ARBA" id="ARBA00004370"/>
    </source>
</evidence>
<dbReference type="eggNOG" id="ENOG502QVKB">
    <property type="taxonomic scope" value="Eukaryota"/>
</dbReference>
<evidence type="ECO:0000256" key="6">
    <source>
        <dbReference type="ARBA" id="ARBA00022692"/>
    </source>
</evidence>
<keyword evidence="6 15" id="KW-0812">Transmembrane</keyword>
<feature type="domain" description="Protein kinase" evidence="16">
    <location>
        <begin position="57"/>
        <end position="341"/>
    </location>
</feature>
<evidence type="ECO:0000256" key="11">
    <source>
        <dbReference type="ARBA" id="ARBA00022989"/>
    </source>
</evidence>
<keyword evidence="5" id="KW-0808">Transferase</keyword>
<name>A0A0D2RP66_GOSRA</name>
<dbReference type="PRINTS" id="PR00019">
    <property type="entry name" value="LEURICHRPT"/>
</dbReference>